<dbReference type="Proteomes" id="UP000580250">
    <property type="component" value="Unassembled WGS sequence"/>
</dbReference>
<accession>A0A6V7XJN6</accession>
<organism evidence="2 3">
    <name type="scientific">Meloidogyne enterolobii</name>
    <name type="common">Root-knot nematode worm</name>
    <name type="synonym">Meloidogyne mayaguensis</name>
    <dbReference type="NCBI Taxonomy" id="390850"/>
    <lineage>
        <taxon>Eukaryota</taxon>
        <taxon>Metazoa</taxon>
        <taxon>Ecdysozoa</taxon>
        <taxon>Nematoda</taxon>
        <taxon>Chromadorea</taxon>
        <taxon>Rhabditida</taxon>
        <taxon>Tylenchina</taxon>
        <taxon>Tylenchomorpha</taxon>
        <taxon>Tylenchoidea</taxon>
        <taxon>Meloidogynidae</taxon>
        <taxon>Meloidogyninae</taxon>
        <taxon>Meloidogyne</taxon>
    </lineage>
</organism>
<dbReference type="AlphaFoldDB" id="A0A6V7XJN6"/>
<evidence type="ECO:0000313" key="2">
    <source>
        <dbReference type="EMBL" id="CAD2199505.1"/>
    </source>
</evidence>
<proteinExistence type="predicted"/>
<gene>
    <name evidence="2" type="ORF">MENT_LOCUS52904</name>
</gene>
<comment type="caution">
    <text evidence="2">The sequence shown here is derived from an EMBL/GenBank/DDBJ whole genome shotgun (WGS) entry which is preliminary data.</text>
</comment>
<evidence type="ECO:0000313" key="3">
    <source>
        <dbReference type="Proteomes" id="UP000580250"/>
    </source>
</evidence>
<keyword evidence="1" id="KW-0812">Transmembrane</keyword>
<dbReference type="EMBL" id="CAJEWN010001706">
    <property type="protein sequence ID" value="CAD2199505.1"/>
    <property type="molecule type" value="Genomic_DNA"/>
</dbReference>
<protein>
    <submittedName>
        <fullName evidence="2">Uncharacterized protein</fullName>
    </submittedName>
</protein>
<sequence>MSIKALNVAYKYPTIPEIPKALFLKIINPIFLNLSLLLFQLLLVAI</sequence>
<name>A0A6V7XJN6_MELEN</name>
<reference evidence="2 3" key="1">
    <citation type="submission" date="2020-08" db="EMBL/GenBank/DDBJ databases">
        <authorList>
            <person name="Koutsovoulos G."/>
            <person name="Danchin GJ E."/>
        </authorList>
    </citation>
    <scope>NUCLEOTIDE SEQUENCE [LARGE SCALE GENOMIC DNA]</scope>
</reference>
<feature type="transmembrane region" description="Helical" evidence="1">
    <location>
        <begin position="26"/>
        <end position="45"/>
    </location>
</feature>
<evidence type="ECO:0000256" key="1">
    <source>
        <dbReference type="SAM" id="Phobius"/>
    </source>
</evidence>
<keyword evidence="1" id="KW-0472">Membrane</keyword>
<keyword evidence="1" id="KW-1133">Transmembrane helix</keyword>